<dbReference type="EMBL" id="NPHW01004096">
    <property type="protein sequence ID" value="OXV08454.1"/>
    <property type="molecule type" value="Genomic_DNA"/>
</dbReference>
<comment type="caution">
    <text evidence="13">The sequence shown here is derived from an EMBL/GenBank/DDBJ whole genome shotgun (WGS) entry which is preliminary data.</text>
</comment>
<evidence type="ECO:0000256" key="3">
    <source>
        <dbReference type="ARBA" id="ARBA00022679"/>
    </source>
</evidence>
<dbReference type="CDD" id="cd20356">
    <property type="entry name" value="Rcat_RBR_HHARI-like"/>
    <property type="match status" value="1"/>
</dbReference>
<keyword evidence="14" id="KW-1185">Reference proteome</keyword>
<evidence type="ECO:0000313" key="14">
    <source>
        <dbReference type="Proteomes" id="UP000243515"/>
    </source>
</evidence>
<evidence type="ECO:0000256" key="5">
    <source>
        <dbReference type="ARBA" id="ARBA00022737"/>
    </source>
</evidence>
<dbReference type="PROSITE" id="PS51873">
    <property type="entry name" value="TRIAD"/>
    <property type="match status" value="1"/>
</dbReference>
<dbReference type="OrthoDB" id="10009520at2759"/>
<protein>
    <recommendedName>
        <fullName evidence="2">RBR-type E3 ubiquitin transferase</fullName>
        <ecNumber evidence="2">2.3.2.31</ecNumber>
    </recommendedName>
</protein>
<name>A0A232LWJ1_9EURO</name>
<dbReference type="PANTHER" id="PTHR11685">
    <property type="entry name" value="RBR FAMILY RING FINGER AND IBR DOMAIN-CONTAINING"/>
    <property type="match status" value="1"/>
</dbReference>
<dbReference type="FunFam" id="1.20.120.1750:FF:000007">
    <property type="entry name" value="RBR-type E3 ubiquitin transferase"/>
    <property type="match status" value="1"/>
</dbReference>
<sequence length="511" mass="58619">MDSDDDFMTDASSQEDFLGTQGSDDESLGDDFADDLDGGFPYDKDIEKTAKRPYEVEFKILSPADIEMEQTQQMNEVSSILGLPPESVAILLRFARWNREKLIESYMDHPAETLEEAGLGHNFEGTPRTEVVPGFMCEICCDDGGSLQTYAMLCGHRFCVECFERYLAQKIREEGEAARIQCPQDNCHRIVDSKSLGLLVTSDLTSRYQTLLTRTYVDDKENLKWCPAPNCEYAVDCAVKPRDFNKIVPTVQCACKLSFCFGCTMNDHQPPPCSLVKMWLKKCEDDSETANWISANTKECPKCHSTIEKNGGCNHMTCRKCKHEFCWMCMGLWSEHGTSWYNCNRYEERSGSDARDAQARSRQSLERYLHYYNRYANHEQSAKLDKDLYLKTEKKMTSLQSQSGLSWIEVQFLHTASQALQQCRQTLKWTYAFAFYLSRNNLTEIFEDNQKDLELAVESLSEMFEKPVSDLAKLKVDILDKTSYCNKRRVILLSDTADNLKNGVWSFNVDL</sequence>
<dbReference type="PROSITE" id="PS50089">
    <property type="entry name" value="ZF_RING_2"/>
    <property type="match status" value="1"/>
</dbReference>
<proteinExistence type="predicted"/>
<accession>A0A232LWJ1</accession>
<dbReference type="EC" id="2.3.2.31" evidence="2"/>
<dbReference type="InterPro" id="IPR045840">
    <property type="entry name" value="Ariadne"/>
</dbReference>
<evidence type="ECO:0000259" key="11">
    <source>
        <dbReference type="PROSITE" id="PS50089"/>
    </source>
</evidence>
<comment type="catalytic activity">
    <reaction evidence="1">
        <text>[E2 ubiquitin-conjugating enzyme]-S-ubiquitinyl-L-cysteine + [acceptor protein]-L-lysine = [E2 ubiquitin-conjugating enzyme]-L-cysteine + [acceptor protein]-N(6)-ubiquitinyl-L-lysine.</text>
        <dbReference type="EC" id="2.3.2.31"/>
    </reaction>
</comment>
<feature type="domain" description="RING-type" evidence="11">
    <location>
        <begin position="137"/>
        <end position="186"/>
    </location>
</feature>
<dbReference type="InterPro" id="IPR048962">
    <property type="entry name" value="ARIH1-like_UBL"/>
</dbReference>
<dbReference type="Pfam" id="PF19422">
    <property type="entry name" value="Ariadne"/>
    <property type="match status" value="1"/>
</dbReference>
<evidence type="ECO:0000256" key="7">
    <source>
        <dbReference type="ARBA" id="ARBA00022786"/>
    </source>
</evidence>
<keyword evidence="7" id="KW-0833">Ubl conjugation pathway</keyword>
<reference evidence="13 14" key="1">
    <citation type="journal article" date="2015" name="Environ. Microbiol.">
        <title>Metagenome sequence of Elaphomyces granulatus from sporocarp tissue reveals Ascomycota ectomycorrhizal fingerprints of genome expansion and a Proteobacteria-rich microbiome.</title>
        <authorList>
            <person name="Quandt C.A."/>
            <person name="Kohler A."/>
            <person name="Hesse C.N."/>
            <person name="Sharpton T.J."/>
            <person name="Martin F."/>
            <person name="Spatafora J.W."/>
        </authorList>
    </citation>
    <scope>NUCLEOTIDE SEQUENCE [LARGE SCALE GENOMIC DNA]</scope>
    <source>
        <strain evidence="13 14">OSC145934</strain>
    </source>
</reference>
<keyword evidence="3" id="KW-0808">Transferase</keyword>
<dbReference type="AlphaFoldDB" id="A0A232LWJ1"/>
<dbReference type="InterPro" id="IPR017907">
    <property type="entry name" value="Znf_RING_CS"/>
</dbReference>
<dbReference type="GO" id="GO:0061630">
    <property type="term" value="F:ubiquitin protein ligase activity"/>
    <property type="evidence" value="ECO:0007669"/>
    <property type="project" value="UniProtKB-EC"/>
</dbReference>
<dbReference type="Pfam" id="PF01485">
    <property type="entry name" value="IBR"/>
    <property type="match status" value="1"/>
</dbReference>
<feature type="region of interest" description="Disordered" evidence="10">
    <location>
        <begin position="1"/>
        <end position="39"/>
    </location>
</feature>
<evidence type="ECO:0000313" key="13">
    <source>
        <dbReference type="EMBL" id="OXV08454.1"/>
    </source>
</evidence>
<gene>
    <name evidence="13" type="ORF">Egran_03783</name>
</gene>
<keyword evidence="4" id="KW-0479">Metal-binding</keyword>
<evidence type="ECO:0000256" key="4">
    <source>
        <dbReference type="ARBA" id="ARBA00022723"/>
    </source>
</evidence>
<dbReference type="CDD" id="cd16625">
    <property type="entry name" value="RING-HC_RBR_HEL2-like"/>
    <property type="match status" value="1"/>
</dbReference>
<dbReference type="GO" id="GO:0008270">
    <property type="term" value="F:zinc ion binding"/>
    <property type="evidence" value="ECO:0007669"/>
    <property type="project" value="UniProtKB-KW"/>
</dbReference>
<dbReference type="Gene3D" id="1.20.120.1750">
    <property type="match status" value="1"/>
</dbReference>
<keyword evidence="8" id="KW-0862">Zinc</keyword>
<dbReference type="InterPro" id="IPR044066">
    <property type="entry name" value="TRIAD_supradom"/>
</dbReference>
<dbReference type="FunFam" id="3.30.40.10:FF:000019">
    <property type="entry name" value="RBR-type E3 ubiquitin transferase"/>
    <property type="match status" value="1"/>
</dbReference>
<evidence type="ECO:0000259" key="12">
    <source>
        <dbReference type="PROSITE" id="PS51873"/>
    </source>
</evidence>
<dbReference type="Proteomes" id="UP000243515">
    <property type="component" value="Unassembled WGS sequence"/>
</dbReference>
<dbReference type="PROSITE" id="PS00518">
    <property type="entry name" value="ZF_RING_1"/>
    <property type="match status" value="1"/>
</dbReference>
<evidence type="ECO:0000256" key="1">
    <source>
        <dbReference type="ARBA" id="ARBA00001798"/>
    </source>
</evidence>
<keyword evidence="6 9" id="KW-0863">Zinc-finger</keyword>
<feature type="compositionally biased region" description="Acidic residues" evidence="10">
    <location>
        <begin position="23"/>
        <end position="37"/>
    </location>
</feature>
<dbReference type="SMART" id="SM00184">
    <property type="entry name" value="RING"/>
    <property type="match status" value="2"/>
</dbReference>
<feature type="domain" description="RING-type" evidence="12">
    <location>
        <begin position="133"/>
        <end position="347"/>
    </location>
</feature>
<dbReference type="Pfam" id="PF21235">
    <property type="entry name" value="UBA_ARI1"/>
    <property type="match status" value="1"/>
</dbReference>
<dbReference type="InterPro" id="IPR002867">
    <property type="entry name" value="IBR_dom"/>
</dbReference>
<evidence type="ECO:0000256" key="9">
    <source>
        <dbReference type="PROSITE-ProRule" id="PRU00175"/>
    </source>
</evidence>
<dbReference type="Gene3D" id="3.30.40.10">
    <property type="entry name" value="Zinc/RING finger domain, C3HC4 (zinc finger)"/>
    <property type="match status" value="1"/>
</dbReference>
<dbReference type="SMART" id="SM00647">
    <property type="entry name" value="IBR"/>
    <property type="match status" value="2"/>
</dbReference>
<dbReference type="InterPro" id="IPR013083">
    <property type="entry name" value="Znf_RING/FYVE/PHD"/>
</dbReference>
<evidence type="ECO:0000256" key="8">
    <source>
        <dbReference type="ARBA" id="ARBA00022833"/>
    </source>
</evidence>
<evidence type="ECO:0000256" key="10">
    <source>
        <dbReference type="SAM" id="MobiDB-lite"/>
    </source>
</evidence>
<dbReference type="SUPFAM" id="SSF57850">
    <property type="entry name" value="RING/U-box"/>
    <property type="match status" value="3"/>
</dbReference>
<dbReference type="GO" id="GO:0016567">
    <property type="term" value="P:protein ubiquitination"/>
    <property type="evidence" value="ECO:0007669"/>
    <property type="project" value="InterPro"/>
</dbReference>
<evidence type="ECO:0000256" key="6">
    <source>
        <dbReference type="ARBA" id="ARBA00022771"/>
    </source>
</evidence>
<dbReference type="InterPro" id="IPR001841">
    <property type="entry name" value="Znf_RING"/>
</dbReference>
<organism evidence="13 14">
    <name type="scientific">Elaphomyces granulatus</name>
    <dbReference type="NCBI Taxonomy" id="519963"/>
    <lineage>
        <taxon>Eukaryota</taxon>
        <taxon>Fungi</taxon>
        <taxon>Dikarya</taxon>
        <taxon>Ascomycota</taxon>
        <taxon>Pezizomycotina</taxon>
        <taxon>Eurotiomycetes</taxon>
        <taxon>Eurotiomycetidae</taxon>
        <taxon>Eurotiales</taxon>
        <taxon>Elaphomycetaceae</taxon>
        <taxon>Elaphomyces</taxon>
    </lineage>
</organism>
<keyword evidence="5" id="KW-0677">Repeat</keyword>
<dbReference type="InterPro" id="IPR031127">
    <property type="entry name" value="E3_UB_ligase_RBR"/>
</dbReference>
<dbReference type="Pfam" id="PF22191">
    <property type="entry name" value="IBR_1"/>
    <property type="match status" value="1"/>
</dbReference>
<evidence type="ECO:0000256" key="2">
    <source>
        <dbReference type="ARBA" id="ARBA00012251"/>
    </source>
</evidence>